<reference evidence="1 2" key="1">
    <citation type="submission" date="2017-04" db="EMBL/GenBank/DDBJ databases">
        <authorList>
            <person name="Afonso C.L."/>
            <person name="Miller P.J."/>
            <person name="Scott M.A."/>
            <person name="Spackman E."/>
            <person name="Goraichik I."/>
            <person name="Dimitrov K.M."/>
            <person name="Suarez D.L."/>
            <person name="Swayne D.E."/>
        </authorList>
    </citation>
    <scope>NUCLEOTIDE SEQUENCE [LARGE SCALE GENOMIC DNA]</scope>
    <source>
        <strain evidence="1 2">CGMCC 1.12644</strain>
    </source>
</reference>
<dbReference type="EMBL" id="FWYD01000006">
    <property type="protein sequence ID" value="SMC80675.1"/>
    <property type="molecule type" value="Genomic_DNA"/>
</dbReference>
<sequence length="149" mass="17146">MGSAAIWFGALLLSALSFLFGKIFAQSERILDQKRKAYETFLTRCPAPDEAHTNVDLKSPEFQRSAGLLTLYSSPKVTLYAAEYFQKFEEAQPELVEISEPGHPRFIEVMSYYNRMVWEMRSDVMMWSIFAPTKHSKEYKQGSFGKKVP</sequence>
<organism evidence="1 2">
    <name type="scientific">Primorskyibacter flagellatus</name>
    <dbReference type="NCBI Taxonomy" id="1387277"/>
    <lineage>
        <taxon>Bacteria</taxon>
        <taxon>Pseudomonadati</taxon>
        <taxon>Pseudomonadota</taxon>
        <taxon>Alphaproteobacteria</taxon>
        <taxon>Rhodobacterales</taxon>
        <taxon>Roseobacteraceae</taxon>
        <taxon>Primorskyibacter</taxon>
    </lineage>
</organism>
<dbReference type="RefSeq" id="WP_084352964.1">
    <property type="nucleotide sequence ID" value="NZ_FWYD01000006.1"/>
</dbReference>
<dbReference type="STRING" id="1387277.SAMN06295998_10663"/>
<proteinExistence type="predicted"/>
<dbReference type="Proteomes" id="UP000192330">
    <property type="component" value="Unassembled WGS sequence"/>
</dbReference>
<evidence type="ECO:0000313" key="2">
    <source>
        <dbReference type="Proteomes" id="UP000192330"/>
    </source>
</evidence>
<keyword evidence="2" id="KW-1185">Reference proteome</keyword>
<accession>A0A1W2C5Z2</accession>
<name>A0A1W2C5Z2_9RHOB</name>
<dbReference type="OrthoDB" id="7864579at2"/>
<evidence type="ECO:0000313" key="1">
    <source>
        <dbReference type="EMBL" id="SMC80675.1"/>
    </source>
</evidence>
<dbReference type="AlphaFoldDB" id="A0A1W2C5Z2"/>
<gene>
    <name evidence="1" type="ORF">SAMN06295998_10663</name>
</gene>
<protein>
    <submittedName>
        <fullName evidence="1">Uncharacterized protein</fullName>
    </submittedName>
</protein>